<feature type="domain" description="G-box binding protein multifunctional mosaic region" evidence="2">
    <location>
        <begin position="1"/>
        <end position="78"/>
    </location>
</feature>
<dbReference type="InterPro" id="IPR012900">
    <property type="entry name" value="MFMR"/>
</dbReference>
<sequence length="88" mass="9378">MGAGEESTPAKPSKPTSSTQETPSMPSYADWSSSMQAYYIAGATPFFSSTVALPTPHPYLWGSQHPLMPSYGMPVPYPVSSWASLCSS</sequence>
<evidence type="ECO:0000313" key="3">
    <source>
        <dbReference type="EMBL" id="KAA8547323.1"/>
    </source>
</evidence>
<reference evidence="3 4" key="1">
    <citation type="submission" date="2019-09" db="EMBL/GenBank/DDBJ databases">
        <title>A chromosome-level genome assembly of the Chinese tupelo Nyssa sinensis.</title>
        <authorList>
            <person name="Yang X."/>
            <person name="Kang M."/>
            <person name="Yang Y."/>
            <person name="Xiong H."/>
            <person name="Wang M."/>
            <person name="Zhang Z."/>
            <person name="Wang Z."/>
            <person name="Wu H."/>
            <person name="Ma T."/>
            <person name="Liu J."/>
            <person name="Xi Z."/>
        </authorList>
    </citation>
    <scope>NUCLEOTIDE SEQUENCE [LARGE SCALE GENOMIC DNA]</scope>
    <source>
        <strain evidence="3">J267</strain>
        <tissue evidence="3">Leaf</tissue>
    </source>
</reference>
<dbReference type="EMBL" id="CM018032">
    <property type="protein sequence ID" value="KAA8547323.1"/>
    <property type="molecule type" value="Genomic_DNA"/>
</dbReference>
<proteinExistence type="predicted"/>
<keyword evidence="4" id="KW-1185">Reference proteome</keyword>
<name>A0A5J5BW30_9ASTE</name>
<feature type="compositionally biased region" description="Low complexity" evidence="1">
    <location>
        <begin position="7"/>
        <end position="19"/>
    </location>
</feature>
<organism evidence="3 4">
    <name type="scientific">Nyssa sinensis</name>
    <dbReference type="NCBI Taxonomy" id="561372"/>
    <lineage>
        <taxon>Eukaryota</taxon>
        <taxon>Viridiplantae</taxon>
        <taxon>Streptophyta</taxon>
        <taxon>Embryophyta</taxon>
        <taxon>Tracheophyta</taxon>
        <taxon>Spermatophyta</taxon>
        <taxon>Magnoliopsida</taxon>
        <taxon>eudicotyledons</taxon>
        <taxon>Gunneridae</taxon>
        <taxon>Pentapetalae</taxon>
        <taxon>asterids</taxon>
        <taxon>Cornales</taxon>
        <taxon>Nyssaceae</taxon>
        <taxon>Nyssa</taxon>
    </lineage>
</organism>
<evidence type="ECO:0000259" key="2">
    <source>
        <dbReference type="Pfam" id="PF07777"/>
    </source>
</evidence>
<dbReference type="OrthoDB" id="1738263at2759"/>
<accession>A0A5J5BW30</accession>
<gene>
    <name evidence="3" type="ORF">F0562_003813</name>
</gene>
<dbReference type="Proteomes" id="UP000325577">
    <property type="component" value="Linkage Group LG1"/>
</dbReference>
<feature type="region of interest" description="Disordered" evidence="1">
    <location>
        <begin position="1"/>
        <end position="28"/>
    </location>
</feature>
<evidence type="ECO:0000256" key="1">
    <source>
        <dbReference type="SAM" id="MobiDB-lite"/>
    </source>
</evidence>
<evidence type="ECO:0000313" key="4">
    <source>
        <dbReference type="Proteomes" id="UP000325577"/>
    </source>
</evidence>
<protein>
    <recommendedName>
        <fullName evidence="2">G-box binding protein multifunctional mosaic region domain-containing protein</fullName>
    </recommendedName>
</protein>
<dbReference type="Pfam" id="PF07777">
    <property type="entry name" value="MFMR"/>
    <property type="match status" value="1"/>
</dbReference>
<dbReference type="AlphaFoldDB" id="A0A5J5BW30"/>